<keyword evidence="2" id="KW-0804">Transcription</keyword>
<reference evidence="4 5" key="1">
    <citation type="submission" date="2016-07" db="EMBL/GenBank/DDBJ databases">
        <title>Multiple horizontal gene transfer events from other fungi enriched the ability of initially mycotrophic Trichoderma (Ascomycota) to feed on dead plant biomass.</title>
        <authorList>
            <consortium name="DOE Joint Genome Institute"/>
            <person name="Aerts A."/>
            <person name="Atanasova L."/>
            <person name="Chenthamara K."/>
            <person name="Zhang J."/>
            <person name="Grujic M."/>
            <person name="Henrissat B."/>
            <person name="Kuo A."/>
            <person name="Salamov A."/>
            <person name="Lipzen A."/>
            <person name="Labutti K."/>
            <person name="Barry K."/>
            <person name="Miao Y."/>
            <person name="Rahimi M.J."/>
            <person name="Shen Q."/>
            <person name="Grigoriev I.V."/>
            <person name="Kubicek C.P."/>
            <person name="Druzhinina I.S."/>
        </authorList>
    </citation>
    <scope>NUCLEOTIDE SEQUENCE [LARGE SCALE GENOMIC DNA]</scope>
    <source>
        <strain evidence="4 5">CBS 433.97</strain>
    </source>
</reference>
<evidence type="ECO:0000256" key="1">
    <source>
        <dbReference type="ARBA" id="ARBA00023015"/>
    </source>
</evidence>
<dbReference type="InterPro" id="IPR013933">
    <property type="entry name" value="CRC_Rsc7/Swp82"/>
</dbReference>
<dbReference type="AlphaFoldDB" id="A0A2T3YWN1"/>
<proteinExistence type="predicted"/>
<feature type="compositionally biased region" description="Low complexity" evidence="3">
    <location>
        <begin position="776"/>
        <end position="787"/>
    </location>
</feature>
<evidence type="ECO:0000313" key="4">
    <source>
        <dbReference type="EMBL" id="PTB36934.1"/>
    </source>
</evidence>
<evidence type="ECO:0000313" key="5">
    <source>
        <dbReference type="Proteomes" id="UP000240493"/>
    </source>
</evidence>
<dbReference type="OrthoDB" id="5598844at2759"/>
<feature type="compositionally biased region" description="Polar residues" evidence="3">
    <location>
        <begin position="590"/>
        <end position="605"/>
    </location>
</feature>
<keyword evidence="5" id="KW-1185">Reference proteome</keyword>
<feature type="region of interest" description="Disordered" evidence="3">
    <location>
        <begin position="679"/>
        <end position="787"/>
    </location>
</feature>
<feature type="compositionally biased region" description="Polar residues" evidence="3">
    <location>
        <begin position="716"/>
        <end position="740"/>
    </location>
</feature>
<dbReference type="STRING" id="1042311.A0A2T3YWN1"/>
<feature type="region of interest" description="Disordered" evidence="3">
    <location>
        <begin position="570"/>
        <end position="615"/>
    </location>
</feature>
<dbReference type="EMBL" id="KZ679269">
    <property type="protein sequence ID" value="PTB36934.1"/>
    <property type="molecule type" value="Genomic_DNA"/>
</dbReference>
<gene>
    <name evidence="4" type="ORF">M441DRAFT_30827</name>
</gene>
<dbReference type="PANTHER" id="PTHR22597:SF5">
    <property type="entry name" value="LOCALIZATION PROTEIN, PUTATIVE (AFU_ORTHOLOGUE AFUA_1G10600)-RELATED"/>
    <property type="match status" value="1"/>
</dbReference>
<name>A0A2T3YWN1_TRIA4</name>
<feature type="compositionally biased region" description="Low complexity" evidence="3">
    <location>
        <begin position="756"/>
        <end position="769"/>
    </location>
</feature>
<feature type="region of interest" description="Disordered" evidence="3">
    <location>
        <begin position="210"/>
        <end position="244"/>
    </location>
</feature>
<organism evidence="4 5">
    <name type="scientific">Trichoderma asperellum (strain ATCC 204424 / CBS 433.97 / NBRC 101777)</name>
    <dbReference type="NCBI Taxonomy" id="1042311"/>
    <lineage>
        <taxon>Eukaryota</taxon>
        <taxon>Fungi</taxon>
        <taxon>Dikarya</taxon>
        <taxon>Ascomycota</taxon>
        <taxon>Pezizomycotina</taxon>
        <taxon>Sordariomycetes</taxon>
        <taxon>Hypocreomycetidae</taxon>
        <taxon>Hypocreales</taxon>
        <taxon>Hypocreaceae</taxon>
        <taxon>Trichoderma</taxon>
    </lineage>
</organism>
<dbReference type="GO" id="GO:0016586">
    <property type="term" value="C:RSC-type complex"/>
    <property type="evidence" value="ECO:0007669"/>
    <property type="project" value="TreeGrafter"/>
</dbReference>
<feature type="compositionally biased region" description="Polar residues" evidence="3">
    <location>
        <begin position="679"/>
        <end position="696"/>
    </location>
</feature>
<sequence>MASNSGLFGAFPSAMMTGTASAIIQGDPYRLYNNCAVCSEAAALTSGCVAPHSGDTTLLHLVAALLSSLLPVYPSGLPATPFHAPLEANHLRVELVFLHLVHPRNFASPTISRHVAAVVVAAATVAGLDLLSCTPHNQQAPTVRQSIPPPSTLVNLVIAPLRGVKRNRSPDPLDSFYRPGDDEDGNADPRFYSFLGDRQFQPKRIRPMKARATGSISEGPGQAPGGPVPQAIPPPQTAQSQNTTIPTQAAPAYSAPQAQMPPKTTPTKTTLKALPTVRDHTTDQLNATGDEYIPRETDEFGEKKVMPNGALLGNRQYRCRTFLVPNRGDKLFMLATECARVLGYRDSYLLFNKNRSLYKIIASQAEKDDLVQQEILPFSYRSRQIAIVTARSMFRQFGSRVIENGRRVRDDYWETKARKQGFTEADPAGEKRPGAAKAREAAEAAAQNNVLMGNPHTEIVYNNTPGPYPGAPQTHLVPGMIGAPGSATRMPALTMGPDLSDNRSRDYGGIVKGGPRQEITGPPYQDQTRPSPLMEIHSQANHAADYNRSVNQQRDMRDTYLQRIWRQPHEQPAQPTLAQQPVAAPADASIPTSRPSNSPHTTAAGISQPGVVSSQSPQMMMTAAPYSQSINAQSALGQAPIRGMTPLPLTTKLSIREPTPAAGSTGAINPSAAGYSYQQPSQAMWSQSPPTAQNSYSSYTTQPQPQHPSQSPASHLRQTGASQMQPGMQFSGMGSMQYSAGQGMYSADQTPRQYMPQTTPSAQSASQQPWSGQHSQPQQWWTPQQQQ</sequence>
<dbReference type="Proteomes" id="UP000240493">
    <property type="component" value="Unassembled WGS sequence"/>
</dbReference>
<feature type="compositionally biased region" description="Low complexity" evidence="3">
    <location>
        <begin position="697"/>
        <end position="712"/>
    </location>
</feature>
<feature type="compositionally biased region" description="Pro residues" evidence="3">
    <location>
        <begin position="226"/>
        <end position="236"/>
    </location>
</feature>
<dbReference type="Pfam" id="PF08624">
    <property type="entry name" value="CRC_subunit"/>
    <property type="match status" value="1"/>
</dbReference>
<evidence type="ECO:0000256" key="2">
    <source>
        <dbReference type="ARBA" id="ARBA00023163"/>
    </source>
</evidence>
<feature type="region of interest" description="Disordered" evidence="3">
    <location>
        <begin position="168"/>
        <end position="187"/>
    </location>
</feature>
<accession>A0A2T3YWN1</accession>
<dbReference type="GO" id="GO:0031490">
    <property type="term" value="F:chromatin DNA binding"/>
    <property type="evidence" value="ECO:0007669"/>
    <property type="project" value="TreeGrafter"/>
</dbReference>
<dbReference type="PANTHER" id="PTHR22597">
    <property type="entry name" value="POLYCOMB GROUP PROTEIN"/>
    <property type="match status" value="1"/>
</dbReference>
<evidence type="ECO:0000256" key="3">
    <source>
        <dbReference type="SAM" id="MobiDB-lite"/>
    </source>
</evidence>
<keyword evidence="1" id="KW-0805">Transcription regulation</keyword>
<protein>
    <submittedName>
        <fullName evidence="4">Uncharacterized protein</fullName>
    </submittedName>
</protein>